<feature type="region of interest" description="Disordered" evidence="1">
    <location>
        <begin position="167"/>
        <end position="191"/>
    </location>
</feature>
<feature type="transmembrane region" description="Helical" evidence="2">
    <location>
        <begin position="109"/>
        <end position="127"/>
    </location>
</feature>
<evidence type="ECO:0000256" key="2">
    <source>
        <dbReference type="SAM" id="Phobius"/>
    </source>
</evidence>
<evidence type="ECO:0008006" key="5">
    <source>
        <dbReference type="Google" id="ProtNLM"/>
    </source>
</evidence>
<keyword evidence="2" id="KW-0812">Transmembrane</keyword>
<feature type="transmembrane region" description="Helical" evidence="2">
    <location>
        <begin position="21"/>
        <end position="43"/>
    </location>
</feature>
<feature type="compositionally biased region" description="Polar residues" evidence="1">
    <location>
        <begin position="175"/>
        <end position="191"/>
    </location>
</feature>
<evidence type="ECO:0000256" key="1">
    <source>
        <dbReference type="SAM" id="MobiDB-lite"/>
    </source>
</evidence>
<reference evidence="4" key="1">
    <citation type="journal article" date="2019" name="Int. J. Syst. Evol. Microbiol.">
        <title>The Global Catalogue of Microorganisms (GCM) 10K type strain sequencing project: providing services to taxonomists for standard genome sequencing and annotation.</title>
        <authorList>
            <consortium name="The Broad Institute Genomics Platform"/>
            <consortium name="The Broad Institute Genome Sequencing Center for Infectious Disease"/>
            <person name="Wu L."/>
            <person name="Ma J."/>
        </authorList>
    </citation>
    <scope>NUCLEOTIDE SEQUENCE [LARGE SCALE GENOMIC DNA]</scope>
    <source>
        <strain evidence="4">JCM 3399</strain>
    </source>
</reference>
<evidence type="ECO:0000313" key="3">
    <source>
        <dbReference type="EMBL" id="GGU65422.1"/>
    </source>
</evidence>
<organism evidence="3 4">
    <name type="scientific">Streptomyces albospinus</name>
    <dbReference type="NCBI Taxonomy" id="285515"/>
    <lineage>
        <taxon>Bacteria</taxon>
        <taxon>Bacillati</taxon>
        <taxon>Actinomycetota</taxon>
        <taxon>Actinomycetes</taxon>
        <taxon>Kitasatosporales</taxon>
        <taxon>Streptomycetaceae</taxon>
        <taxon>Streptomyces</taxon>
    </lineage>
</organism>
<dbReference type="Proteomes" id="UP000654471">
    <property type="component" value="Unassembled WGS sequence"/>
</dbReference>
<gene>
    <name evidence="3" type="ORF">GCM10010211_33190</name>
</gene>
<feature type="transmembrane region" description="Helical" evidence="2">
    <location>
        <begin position="83"/>
        <end position="102"/>
    </location>
</feature>
<accession>A0ABQ2V3T5</accession>
<feature type="transmembrane region" description="Helical" evidence="2">
    <location>
        <begin position="133"/>
        <end position="158"/>
    </location>
</feature>
<sequence length="191" mass="19800">MAMTKLDNLRKRAHRAGGSPRAWASATVLARLALATGFLSAVADRFGLWGKPGSGNVGWGTYDLYLAYVHELAPYLPGGFVDAVGGVATAVEATLGIALLLGVAVRLSAWASTGVLLTFALSMFLFSHPEAPFSASVFSAAALALLLALAPTGAYALALDRKLGLERSHSGSLPRPQTCTCRTATAPEQGQ</sequence>
<keyword evidence="4" id="KW-1185">Reference proteome</keyword>
<protein>
    <recommendedName>
        <fullName evidence="5">DoxX family protein</fullName>
    </recommendedName>
</protein>
<name>A0ABQ2V3T5_9ACTN</name>
<evidence type="ECO:0000313" key="4">
    <source>
        <dbReference type="Proteomes" id="UP000654471"/>
    </source>
</evidence>
<proteinExistence type="predicted"/>
<keyword evidence="2" id="KW-0472">Membrane</keyword>
<keyword evidence="2" id="KW-1133">Transmembrane helix</keyword>
<comment type="caution">
    <text evidence="3">The sequence shown here is derived from an EMBL/GenBank/DDBJ whole genome shotgun (WGS) entry which is preliminary data.</text>
</comment>
<dbReference type="EMBL" id="BMRP01000010">
    <property type="protein sequence ID" value="GGU65422.1"/>
    <property type="molecule type" value="Genomic_DNA"/>
</dbReference>